<dbReference type="SUPFAM" id="SSF48230">
    <property type="entry name" value="Chondroitin AC/alginate lyase"/>
    <property type="match status" value="1"/>
</dbReference>
<dbReference type="AlphaFoldDB" id="A0A212K6U9"/>
<dbReference type="EMBL" id="FLUM01000003">
    <property type="protein sequence ID" value="SBW07443.1"/>
    <property type="molecule type" value="Genomic_DNA"/>
</dbReference>
<evidence type="ECO:0000259" key="2">
    <source>
        <dbReference type="Pfam" id="PF07940"/>
    </source>
</evidence>
<dbReference type="RefSeq" id="WP_296944728.1">
    <property type="nucleotide sequence ID" value="NZ_LT599032.1"/>
</dbReference>
<dbReference type="GO" id="GO:0016829">
    <property type="term" value="F:lyase activity"/>
    <property type="evidence" value="ECO:0007669"/>
    <property type="project" value="InterPro"/>
</dbReference>
<dbReference type="Pfam" id="PF07940">
    <property type="entry name" value="Hepar_II_III_C"/>
    <property type="match status" value="1"/>
</dbReference>
<reference evidence="3" key="1">
    <citation type="submission" date="2016-04" db="EMBL/GenBank/DDBJ databases">
        <authorList>
            <person name="Evans L.H."/>
            <person name="Alamgir A."/>
            <person name="Owens N."/>
            <person name="Weber N.D."/>
            <person name="Virtaneva K."/>
            <person name="Barbian K."/>
            <person name="Babar A."/>
            <person name="Rosenke K."/>
        </authorList>
    </citation>
    <scope>NUCLEOTIDE SEQUENCE</scope>
    <source>
        <strain evidence="3">86-1</strain>
    </source>
</reference>
<protein>
    <recommendedName>
        <fullName evidence="2">Heparinase II/III-like C-terminal domain-containing protein</fullName>
    </recommendedName>
</protein>
<sequence length="651" mass="75769">MIKYRIKILILLFCILPLVTNAQDGFFSSILTREILDKEIVQPSGFRPIPKAGDALWQQVPEGVKNAYIREAEKNLNKPWESIAATEFMEFYISGNRMKYEFKLFDQRSRLEFAVIAELLENKGRFVDEIINGVWKICEETWWGAPAHYKTGMLPDKEEAMFIDLFFSETAQMLSWVHYLMKDQLDEKSPVVSKRLELEIQTRMLDDCLRQDFWWKSNKMNWGTWITSNWLISVMLIETDRNKQLDAIQQILKTMDGFYEEYPDDGGCDEGPSYWNRAAASLFESMDLLRMASDGRIDFSSDEKIRQMGAYYWKMYIAGLYFVNFADARPTIVPNVSIVYRFGEYIHDDRLVNLAGYVAHRENYDSGIFPNNDFVLYNDRPFLYGLGRQLFLLNLIDEIMAGNPAPPLVKNTWQSNLQIFTARQFDESTDGFYFAAKGGHNDESHNHNDVGTFSLYSYGQPLLIDLGVEQYTKYTFGNNRYDLWTMQSAYHNLPTINGIMQEAGREFSARNVKTRISDKEQSFFVDIAKAYSKEANVDFWNRTITLKSSGEFLVTEDFNLLKVTGDSTFISLMVYGDVYINTNGDITLTSDDGKRYRLTYDKKKLKPQKAYYVIKDPWLKASWKKGVTRIKLFLTGRNKKDKTTYILKEIL</sequence>
<dbReference type="GO" id="GO:0030313">
    <property type="term" value="C:cell envelope"/>
    <property type="evidence" value="ECO:0007669"/>
    <property type="project" value="UniProtKB-SubCell"/>
</dbReference>
<name>A0A212K6U9_9BACT</name>
<evidence type="ECO:0000313" key="3">
    <source>
        <dbReference type="EMBL" id="SBW07443.1"/>
    </source>
</evidence>
<feature type="domain" description="Heparinase II/III-like C-terminal" evidence="2">
    <location>
        <begin position="437"/>
        <end position="596"/>
    </location>
</feature>
<comment type="subcellular location">
    <subcellularLocation>
        <location evidence="1">Cell envelope</location>
    </subcellularLocation>
</comment>
<dbReference type="Gene3D" id="2.70.98.70">
    <property type="match status" value="1"/>
</dbReference>
<organism evidence="3">
    <name type="scientific">uncultured Dysgonomonas sp</name>
    <dbReference type="NCBI Taxonomy" id="206096"/>
    <lineage>
        <taxon>Bacteria</taxon>
        <taxon>Pseudomonadati</taxon>
        <taxon>Bacteroidota</taxon>
        <taxon>Bacteroidia</taxon>
        <taxon>Bacteroidales</taxon>
        <taxon>Dysgonomonadaceae</taxon>
        <taxon>Dysgonomonas</taxon>
        <taxon>environmental samples</taxon>
    </lineage>
</organism>
<evidence type="ECO:0000256" key="1">
    <source>
        <dbReference type="ARBA" id="ARBA00004196"/>
    </source>
</evidence>
<dbReference type="InterPro" id="IPR012480">
    <property type="entry name" value="Hepar_II_III_C"/>
</dbReference>
<proteinExistence type="predicted"/>
<accession>A0A212K6U9</accession>
<gene>
    <name evidence="3" type="ORF">KL86DYS1_31668</name>
</gene>
<dbReference type="Gene3D" id="1.50.10.100">
    <property type="entry name" value="Chondroitin AC/alginate lyase"/>
    <property type="match status" value="1"/>
</dbReference>
<dbReference type="InterPro" id="IPR008929">
    <property type="entry name" value="Chondroitin_lyas"/>
</dbReference>